<keyword evidence="3" id="KW-1185">Reference proteome</keyword>
<evidence type="ECO:0000256" key="1">
    <source>
        <dbReference type="SAM" id="MobiDB-lite"/>
    </source>
</evidence>
<gene>
    <name evidence="2" type="ORF">GCM10022232_89680</name>
</gene>
<organism evidence="2 3">
    <name type="scientific">Streptomyces plumbiresistens</name>
    <dbReference type="NCBI Taxonomy" id="511811"/>
    <lineage>
        <taxon>Bacteria</taxon>
        <taxon>Bacillati</taxon>
        <taxon>Actinomycetota</taxon>
        <taxon>Actinomycetes</taxon>
        <taxon>Kitasatosporales</taxon>
        <taxon>Streptomycetaceae</taxon>
        <taxon>Streptomyces</taxon>
    </lineage>
</organism>
<protein>
    <submittedName>
        <fullName evidence="2">Uncharacterized protein</fullName>
    </submittedName>
</protein>
<proteinExistence type="predicted"/>
<name>A0ABP7TRC4_9ACTN</name>
<comment type="caution">
    <text evidence="2">The sequence shown here is derived from an EMBL/GenBank/DDBJ whole genome shotgun (WGS) entry which is preliminary data.</text>
</comment>
<feature type="compositionally biased region" description="Polar residues" evidence="1">
    <location>
        <begin position="38"/>
        <end position="52"/>
    </location>
</feature>
<reference evidence="3" key="1">
    <citation type="journal article" date="2019" name="Int. J. Syst. Evol. Microbiol.">
        <title>The Global Catalogue of Microorganisms (GCM) 10K type strain sequencing project: providing services to taxonomists for standard genome sequencing and annotation.</title>
        <authorList>
            <consortium name="The Broad Institute Genomics Platform"/>
            <consortium name="The Broad Institute Genome Sequencing Center for Infectious Disease"/>
            <person name="Wu L."/>
            <person name="Ma J."/>
        </authorList>
    </citation>
    <scope>NUCLEOTIDE SEQUENCE [LARGE SCALE GENOMIC DNA]</scope>
    <source>
        <strain evidence="3">JCM 16924</strain>
    </source>
</reference>
<evidence type="ECO:0000313" key="3">
    <source>
        <dbReference type="Proteomes" id="UP001500456"/>
    </source>
</evidence>
<dbReference type="EMBL" id="BAAAZX010000048">
    <property type="protein sequence ID" value="GAA4029855.1"/>
    <property type="molecule type" value="Genomic_DNA"/>
</dbReference>
<dbReference type="Proteomes" id="UP001500456">
    <property type="component" value="Unassembled WGS sequence"/>
</dbReference>
<feature type="region of interest" description="Disordered" evidence="1">
    <location>
        <begin position="25"/>
        <end position="70"/>
    </location>
</feature>
<evidence type="ECO:0000313" key="2">
    <source>
        <dbReference type="EMBL" id="GAA4029855.1"/>
    </source>
</evidence>
<accession>A0ABP7TRC4</accession>
<sequence length="102" mass="10325">MRTPPAAAKGASNALDTAVRAGGDTTVSGLARAPGLTVPSSTATVTCSNASTPLPLPRPEDGAMTEGSRASLQTDLANALLRAARAANREMTRSLNHCPARL</sequence>